<dbReference type="Gramene" id="CDY24272">
    <property type="protein sequence ID" value="CDY24272"/>
    <property type="gene ID" value="GSBRNA2T00026431001"/>
</dbReference>
<keyword evidence="3" id="KW-1185">Reference proteome</keyword>
<evidence type="ECO:0000313" key="2">
    <source>
        <dbReference type="EMBL" id="CDY24272.1"/>
    </source>
</evidence>
<dbReference type="PaxDb" id="3708-A0A078GGH8"/>
<sequence length="60" mass="7433">MELLFDPRQRCLKRRRASPEQSTPEDLSWPEHDDPRWSSWWQAEVSSDDDQWIFETRRRS</sequence>
<evidence type="ECO:0000256" key="1">
    <source>
        <dbReference type="SAM" id="MobiDB-lite"/>
    </source>
</evidence>
<protein>
    <submittedName>
        <fullName evidence="2">BnaC03g42450D protein</fullName>
    </submittedName>
</protein>
<dbReference type="EMBL" id="LK032156">
    <property type="protein sequence ID" value="CDY24272.1"/>
    <property type="molecule type" value="Genomic_DNA"/>
</dbReference>
<proteinExistence type="predicted"/>
<reference evidence="2 3" key="1">
    <citation type="journal article" date="2014" name="Science">
        <title>Plant genetics. Early allopolyploid evolution in the post-Neolithic Brassica napus oilseed genome.</title>
        <authorList>
            <person name="Chalhoub B."/>
            <person name="Denoeud F."/>
            <person name="Liu S."/>
            <person name="Parkin I.A."/>
            <person name="Tang H."/>
            <person name="Wang X."/>
            <person name="Chiquet J."/>
            <person name="Belcram H."/>
            <person name="Tong C."/>
            <person name="Samans B."/>
            <person name="Correa M."/>
            <person name="Da Silva C."/>
            <person name="Just J."/>
            <person name="Falentin C."/>
            <person name="Koh C.S."/>
            <person name="Le Clainche I."/>
            <person name="Bernard M."/>
            <person name="Bento P."/>
            <person name="Noel B."/>
            <person name="Labadie K."/>
            <person name="Alberti A."/>
            <person name="Charles M."/>
            <person name="Arnaud D."/>
            <person name="Guo H."/>
            <person name="Daviaud C."/>
            <person name="Alamery S."/>
            <person name="Jabbari K."/>
            <person name="Zhao M."/>
            <person name="Edger P.P."/>
            <person name="Chelaifa H."/>
            <person name="Tack D."/>
            <person name="Lassalle G."/>
            <person name="Mestiri I."/>
            <person name="Schnel N."/>
            <person name="Le Paslier M.C."/>
            <person name="Fan G."/>
            <person name="Renault V."/>
            <person name="Bayer P.E."/>
            <person name="Golicz A.A."/>
            <person name="Manoli S."/>
            <person name="Lee T.H."/>
            <person name="Thi V.H."/>
            <person name="Chalabi S."/>
            <person name="Hu Q."/>
            <person name="Fan C."/>
            <person name="Tollenaere R."/>
            <person name="Lu Y."/>
            <person name="Battail C."/>
            <person name="Shen J."/>
            <person name="Sidebottom C.H."/>
            <person name="Wang X."/>
            <person name="Canaguier A."/>
            <person name="Chauveau A."/>
            <person name="Berard A."/>
            <person name="Deniot G."/>
            <person name="Guan M."/>
            <person name="Liu Z."/>
            <person name="Sun F."/>
            <person name="Lim Y.P."/>
            <person name="Lyons E."/>
            <person name="Town C.D."/>
            <person name="Bancroft I."/>
            <person name="Wang X."/>
            <person name="Meng J."/>
            <person name="Ma J."/>
            <person name="Pires J.C."/>
            <person name="King G.J."/>
            <person name="Brunel D."/>
            <person name="Delourme R."/>
            <person name="Renard M."/>
            <person name="Aury J.M."/>
            <person name="Adams K.L."/>
            <person name="Batley J."/>
            <person name="Snowdon R.J."/>
            <person name="Tost J."/>
            <person name="Edwards D."/>
            <person name="Zhou Y."/>
            <person name="Hua W."/>
            <person name="Sharpe A.G."/>
            <person name="Paterson A.H."/>
            <person name="Guan C."/>
            <person name="Wincker P."/>
        </authorList>
    </citation>
    <scope>NUCLEOTIDE SEQUENCE [LARGE SCALE GENOMIC DNA]</scope>
    <source>
        <strain evidence="3">cv. Darmor-bzh</strain>
    </source>
</reference>
<feature type="region of interest" description="Disordered" evidence="1">
    <location>
        <begin position="14"/>
        <end position="35"/>
    </location>
</feature>
<accession>A0A078GGH8</accession>
<dbReference type="Proteomes" id="UP000028999">
    <property type="component" value="Unassembled WGS sequence"/>
</dbReference>
<organism evidence="2 3">
    <name type="scientific">Brassica napus</name>
    <name type="common">Rape</name>
    <dbReference type="NCBI Taxonomy" id="3708"/>
    <lineage>
        <taxon>Eukaryota</taxon>
        <taxon>Viridiplantae</taxon>
        <taxon>Streptophyta</taxon>
        <taxon>Embryophyta</taxon>
        <taxon>Tracheophyta</taxon>
        <taxon>Spermatophyta</taxon>
        <taxon>Magnoliopsida</taxon>
        <taxon>eudicotyledons</taxon>
        <taxon>Gunneridae</taxon>
        <taxon>Pentapetalae</taxon>
        <taxon>rosids</taxon>
        <taxon>malvids</taxon>
        <taxon>Brassicales</taxon>
        <taxon>Brassicaceae</taxon>
        <taxon>Brassiceae</taxon>
        <taxon>Brassica</taxon>
    </lineage>
</organism>
<dbReference type="AlphaFoldDB" id="A0A078GGH8"/>
<gene>
    <name evidence="2" type="primary">BnaC03g42450D</name>
    <name evidence="2" type="ORF">GSBRNA2T00026431001</name>
</gene>
<evidence type="ECO:0000313" key="3">
    <source>
        <dbReference type="Proteomes" id="UP000028999"/>
    </source>
</evidence>
<name>A0A078GGH8_BRANA</name>